<evidence type="ECO:0000313" key="3">
    <source>
        <dbReference type="Proteomes" id="UP000324748"/>
    </source>
</evidence>
<keyword evidence="3" id="KW-1185">Reference proteome</keyword>
<dbReference type="GO" id="GO:0016579">
    <property type="term" value="P:protein deubiquitination"/>
    <property type="evidence" value="ECO:0007669"/>
    <property type="project" value="TreeGrafter"/>
</dbReference>
<sequence length="568" mass="64470">MAVRKTSHHHVRSDFSNPLGPIKTILLLCLTFSILEIVLVEGMELLAGGSKASTAGSRLTGAAGHATNLADTGRPGEQTAFHTQHGGSLDSTRDLKGAPANPTAGQHFDPVAQPQIALKKDKGHGWFSKFKSMLKDMFSFNWTRRFFRWLWHGDEEPYHYEVIPHGYAQPYLYPGHSVPPRYVFPPGHISRENAPETYIGSHNHKAYIYLRDKSITTPLPNSAHMTHVEYLPGFIQTYNYIKPGDNSLFRALAEIKYQNQESHMHVQTEIFDYMKDNRHKFQHLLPDNGKDYSTKVFDYINALAHQTHPPDDLVLAAFAESNKYNLAFVSDTKPSAFAGQYRFNPSSHEYRGIILNGQNYDLLRSFHGYGQPYVHPRHIFPPGSHITPENAPYVPIGDHNRVAHQHLSRIKVATSVPDSVYTTPVEYLPGYIRTHDYIQKGEESFFRALSAIKWPGNQEGHRFIKGEIIEYMQNNPEKFNRFLPNNGMEYESKVLAHVNMNHEQRQALGVGYQLETAAFAEKNKLNVAFVADTQPDVSAFTHHFDTSHPGLYCGIILNNHNFELLKSL</sequence>
<dbReference type="AlphaFoldDB" id="A0A5B0R1Z8"/>
<comment type="caution">
    <text evidence="2">The sequence shown here is derived from an EMBL/GenBank/DDBJ whole genome shotgun (WGS) entry which is preliminary data.</text>
</comment>
<proteinExistence type="predicted"/>
<protein>
    <submittedName>
        <fullName evidence="2">Uncharacterized protein</fullName>
    </submittedName>
</protein>
<dbReference type="EMBL" id="VSWC01000001">
    <property type="protein sequence ID" value="KAA1119547.1"/>
    <property type="molecule type" value="Genomic_DNA"/>
</dbReference>
<dbReference type="Gene3D" id="3.90.70.80">
    <property type="match status" value="1"/>
</dbReference>
<dbReference type="Gene3D" id="6.10.20.180">
    <property type="match status" value="1"/>
</dbReference>
<evidence type="ECO:0000313" key="2">
    <source>
        <dbReference type="EMBL" id="KAA1119547.1"/>
    </source>
</evidence>
<gene>
    <name evidence="2" type="ORF">PGT21_028727</name>
</gene>
<dbReference type="PANTHER" id="PTHR12419">
    <property type="entry name" value="OTU DOMAIN CONTAINING PROTEIN"/>
    <property type="match status" value="1"/>
</dbReference>
<evidence type="ECO:0000256" key="1">
    <source>
        <dbReference type="SAM" id="MobiDB-lite"/>
    </source>
</evidence>
<dbReference type="GO" id="GO:0004843">
    <property type="term" value="F:cysteine-type deubiquitinase activity"/>
    <property type="evidence" value="ECO:0007669"/>
    <property type="project" value="TreeGrafter"/>
</dbReference>
<feature type="region of interest" description="Disordered" evidence="1">
    <location>
        <begin position="65"/>
        <end position="110"/>
    </location>
</feature>
<feature type="compositionally biased region" description="Polar residues" evidence="1">
    <location>
        <begin position="80"/>
        <end position="90"/>
    </location>
</feature>
<dbReference type="Proteomes" id="UP000324748">
    <property type="component" value="Unassembled WGS sequence"/>
</dbReference>
<dbReference type="CDD" id="cd22744">
    <property type="entry name" value="OTU"/>
    <property type="match status" value="1"/>
</dbReference>
<accession>A0A5B0R1Z8</accession>
<reference evidence="2 3" key="1">
    <citation type="submission" date="2019-05" db="EMBL/GenBank/DDBJ databases">
        <title>Emergence of the Ug99 lineage of the wheat stem rust pathogen through somatic hybridization.</title>
        <authorList>
            <person name="Li F."/>
            <person name="Upadhyaya N.M."/>
            <person name="Sperschneider J."/>
            <person name="Matny O."/>
            <person name="Nguyen-Phuc H."/>
            <person name="Mago R."/>
            <person name="Raley C."/>
            <person name="Miller M.E."/>
            <person name="Silverstein K.A.T."/>
            <person name="Henningsen E."/>
            <person name="Hirsch C.D."/>
            <person name="Visser B."/>
            <person name="Pretorius Z.A."/>
            <person name="Steffenson B.J."/>
            <person name="Schwessinger B."/>
            <person name="Dodds P.N."/>
            <person name="Figueroa M."/>
        </authorList>
    </citation>
    <scope>NUCLEOTIDE SEQUENCE [LARGE SCALE GENOMIC DNA]</scope>
    <source>
        <strain evidence="2">21-0</strain>
    </source>
</reference>
<name>A0A5B0R1Z8_PUCGR</name>
<organism evidence="2 3">
    <name type="scientific">Puccinia graminis f. sp. tritici</name>
    <dbReference type="NCBI Taxonomy" id="56615"/>
    <lineage>
        <taxon>Eukaryota</taxon>
        <taxon>Fungi</taxon>
        <taxon>Dikarya</taxon>
        <taxon>Basidiomycota</taxon>
        <taxon>Pucciniomycotina</taxon>
        <taxon>Pucciniomycetes</taxon>
        <taxon>Pucciniales</taxon>
        <taxon>Pucciniaceae</taxon>
        <taxon>Puccinia</taxon>
    </lineage>
</organism>
<dbReference type="PANTHER" id="PTHR12419:SF11">
    <property type="entry name" value="OTU DOMAIN-CONTAINING PROTEIN DDB_G0284757"/>
    <property type="match status" value="1"/>
</dbReference>
<dbReference type="InterPro" id="IPR050704">
    <property type="entry name" value="Peptidase_C85-like"/>
</dbReference>
<dbReference type="OrthoDB" id="2502444at2759"/>